<evidence type="ECO:0000313" key="2">
    <source>
        <dbReference type="EMBL" id="GAM75836.1"/>
    </source>
</evidence>
<reference evidence="1 4" key="1">
    <citation type="submission" date="2015-01" db="EMBL/GenBank/DDBJ databases">
        <title>Vibrio sp. C5 JCM 19232 whole genome shotgun sequence.</title>
        <authorList>
            <person name="Sawabe T."/>
            <person name="Meirelles P."/>
            <person name="Feng G."/>
            <person name="Sayaka M."/>
            <person name="Hattori M."/>
            <person name="Ohkuma M."/>
        </authorList>
    </citation>
    <scope>NUCLEOTIDE SEQUENCE [LARGE SCALE GENOMIC DNA]</scope>
    <source>
        <strain evidence="1 4">JCM19232</strain>
    </source>
</reference>
<dbReference type="AlphaFoldDB" id="A0A0B8QB27"/>
<proteinExistence type="predicted"/>
<gene>
    <name evidence="1" type="ORF">JCM19232_4049</name>
    <name evidence="2" type="ORF">JCM19241_134</name>
</gene>
<protein>
    <submittedName>
        <fullName evidence="2">Uncharacterized protein</fullName>
    </submittedName>
</protein>
<accession>A0A0B8P940</accession>
<dbReference type="RefSeq" id="WP_261837028.1">
    <property type="nucleotide sequence ID" value="NZ_AP024882.1"/>
</dbReference>
<evidence type="ECO:0000313" key="1">
    <source>
        <dbReference type="EMBL" id="GAM61107.1"/>
    </source>
</evidence>
<dbReference type="EMBL" id="BBSA01000002">
    <property type="protein sequence ID" value="GAM61107.1"/>
    <property type="molecule type" value="Genomic_DNA"/>
</dbReference>
<sequence>MKLKQDPRCYTDVCVNGLWYHYDHCGTKAYVLRGGSSPEINLSKEPQTEDELVQMLEQVSFNK</sequence>
<organism evidence="2 3">
    <name type="scientific">Vibrio ishigakensis</name>
    <dbReference type="NCBI Taxonomy" id="1481914"/>
    <lineage>
        <taxon>Bacteria</taxon>
        <taxon>Pseudomonadati</taxon>
        <taxon>Pseudomonadota</taxon>
        <taxon>Gammaproteobacteria</taxon>
        <taxon>Vibrionales</taxon>
        <taxon>Vibrionaceae</taxon>
        <taxon>Vibrio</taxon>
    </lineage>
</organism>
<dbReference type="Proteomes" id="UP000031666">
    <property type="component" value="Unassembled WGS sequence"/>
</dbReference>
<dbReference type="Proteomes" id="UP000031670">
    <property type="component" value="Unassembled WGS sequence"/>
</dbReference>
<reference evidence="3 4" key="3">
    <citation type="submission" date="2015-01" db="EMBL/GenBank/DDBJ databases">
        <authorList>
            <consortium name="NBRP consortium"/>
            <person name="Sawabe T."/>
            <person name="Meirelles P."/>
            <person name="Feng G."/>
            <person name="Sayaka M."/>
            <person name="Hattori M."/>
            <person name="Ohkuma M."/>
        </authorList>
    </citation>
    <scope>NUCLEOTIDE SEQUENCE [LARGE SCALE GENOMIC DNA]</scope>
    <source>
        <strain evidence="3">JCM 19241</strain>
        <strain evidence="1 4">JCM19232</strain>
        <strain evidence="2">JCM19241</strain>
    </source>
</reference>
<evidence type="ECO:0000313" key="4">
    <source>
        <dbReference type="Proteomes" id="UP000031670"/>
    </source>
</evidence>
<evidence type="ECO:0000313" key="3">
    <source>
        <dbReference type="Proteomes" id="UP000031666"/>
    </source>
</evidence>
<reference evidence="2 3" key="2">
    <citation type="submission" date="2015-01" db="EMBL/GenBank/DDBJ databases">
        <title>Vibrio sp. C94 JCM 19241 whole genome shotgun sequence.</title>
        <authorList>
            <person name="Sawabe T."/>
            <person name="Meirelles P."/>
            <person name="Feng G."/>
            <person name="Sayaka M."/>
            <person name="Hattori M."/>
            <person name="Ohkuma M."/>
        </authorList>
    </citation>
    <scope>NUCLEOTIDE SEQUENCE [LARGE SCALE GENOMIC DNA]</scope>
    <source>
        <strain evidence="3">JCM 19241</strain>
        <strain evidence="2">JCM19241</strain>
    </source>
</reference>
<comment type="caution">
    <text evidence="2">The sequence shown here is derived from an EMBL/GenBank/DDBJ whole genome shotgun (WGS) entry which is preliminary data.</text>
</comment>
<accession>A0A0B8QB27</accession>
<dbReference type="EMBL" id="BBSC01000005">
    <property type="protein sequence ID" value="GAM75836.1"/>
    <property type="molecule type" value="Genomic_DNA"/>
</dbReference>
<name>A0A0B8QB27_9VIBR</name>